<dbReference type="InterPro" id="IPR002931">
    <property type="entry name" value="Transglutaminase-like"/>
</dbReference>
<sequence>MFIRVGFDIEFDLPAPAPMLLMLNLHPSRVPTVVRPEALRVEPFTPISFYYDAFGNSCGRLLAPAGLVRLANDAVVSDHGRPDEVRREANQHLIQDLPPDSLQFLLASRFCEVDLLKDVAWKLFSGTRPGWDRVQAVCDFVHGHLTFGYASARVTRTAAEAYRERVGVCRDFAHLAVTFCRCLNIPARYATGYLGDIGVPKDPAPMDFSAWFEAYLDGRWWTFDARHNKPRAGRVVMARGRDAVDVALTTTFGVANLKKFLVWTDEVPGA</sequence>
<dbReference type="Gene3D" id="2.60.40.2250">
    <property type="match status" value="1"/>
</dbReference>
<protein>
    <submittedName>
        <fullName evidence="2">Transglutaminase-like domain</fullName>
    </submittedName>
</protein>
<organism evidence="2">
    <name type="scientific">uncultured Phycisphaerae bacterium</name>
    <dbReference type="NCBI Taxonomy" id="904963"/>
    <lineage>
        <taxon>Bacteria</taxon>
        <taxon>Pseudomonadati</taxon>
        <taxon>Planctomycetota</taxon>
        <taxon>Phycisphaerae</taxon>
        <taxon>environmental samples</taxon>
    </lineage>
</organism>
<proteinExistence type="predicted"/>
<dbReference type="InterPro" id="IPR038765">
    <property type="entry name" value="Papain-like_cys_pep_sf"/>
</dbReference>
<dbReference type="PANTHER" id="PTHR33490:SF12">
    <property type="entry name" value="BLL5557 PROTEIN"/>
    <property type="match status" value="1"/>
</dbReference>
<dbReference type="PANTHER" id="PTHR33490">
    <property type="entry name" value="BLR5614 PROTEIN-RELATED"/>
    <property type="match status" value="1"/>
</dbReference>
<dbReference type="AlphaFoldDB" id="A0A6J4N2L1"/>
<dbReference type="SUPFAM" id="SSF54001">
    <property type="entry name" value="Cysteine proteinases"/>
    <property type="match status" value="1"/>
</dbReference>
<name>A0A6J4N2L1_9BACT</name>
<evidence type="ECO:0000313" key="2">
    <source>
        <dbReference type="EMBL" id="CAA9375558.1"/>
    </source>
</evidence>
<dbReference type="SMART" id="SM00460">
    <property type="entry name" value="TGc"/>
    <property type="match status" value="1"/>
</dbReference>
<accession>A0A6J4N2L1</accession>
<dbReference type="Gene3D" id="3.10.620.30">
    <property type="match status" value="1"/>
</dbReference>
<gene>
    <name evidence="2" type="ORF">AVDCRST_MAG64-270</name>
</gene>
<reference evidence="2" key="1">
    <citation type="submission" date="2020-02" db="EMBL/GenBank/DDBJ databases">
        <authorList>
            <person name="Meier V. D."/>
        </authorList>
    </citation>
    <scope>NUCLEOTIDE SEQUENCE</scope>
    <source>
        <strain evidence="2">AVDCRST_MAG64</strain>
    </source>
</reference>
<evidence type="ECO:0000259" key="1">
    <source>
        <dbReference type="SMART" id="SM00460"/>
    </source>
</evidence>
<feature type="domain" description="Transglutaminase-like" evidence="1">
    <location>
        <begin position="161"/>
        <end position="227"/>
    </location>
</feature>
<dbReference type="Pfam" id="PF01841">
    <property type="entry name" value="Transglut_core"/>
    <property type="match status" value="1"/>
</dbReference>
<dbReference type="EMBL" id="CADCUQ010000069">
    <property type="protein sequence ID" value="CAA9375558.1"/>
    <property type="molecule type" value="Genomic_DNA"/>
</dbReference>